<dbReference type="Gene3D" id="1.25.40.20">
    <property type="entry name" value="Ankyrin repeat-containing domain"/>
    <property type="match status" value="2"/>
</dbReference>
<organism evidence="4 5">
    <name type="scientific">Discina gigas</name>
    <dbReference type="NCBI Taxonomy" id="1032678"/>
    <lineage>
        <taxon>Eukaryota</taxon>
        <taxon>Fungi</taxon>
        <taxon>Dikarya</taxon>
        <taxon>Ascomycota</taxon>
        <taxon>Pezizomycotina</taxon>
        <taxon>Pezizomycetes</taxon>
        <taxon>Pezizales</taxon>
        <taxon>Discinaceae</taxon>
        <taxon>Discina</taxon>
    </lineage>
</organism>
<dbReference type="EMBL" id="JBBBZM010000169">
    <property type="protein sequence ID" value="KAL0632436.1"/>
    <property type="molecule type" value="Genomic_DNA"/>
</dbReference>
<dbReference type="Pfam" id="PF12796">
    <property type="entry name" value="Ank_2"/>
    <property type="match status" value="2"/>
</dbReference>
<dbReference type="InterPro" id="IPR050745">
    <property type="entry name" value="Multifunctional_regulatory"/>
</dbReference>
<dbReference type="PANTHER" id="PTHR24189:SF50">
    <property type="entry name" value="ANKYRIN REPEAT AND SOCS BOX PROTEIN 2"/>
    <property type="match status" value="1"/>
</dbReference>
<evidence type="ECO:0000313" key="4">
    <source>
        <dbReference type="EMBL" id="KAL0632436.1"/>
    </source>
</evidence>
<accession>A0ABR3G914</accession>
<name>A0ABR3G914_9PEZI</name>
<dbReference type="InterPro" id="IPR036770">
    <property type="entry name" value="Ankyrin_rpt-contain_sf"/>
</dbReference>
<sequence length="319" mass="35517">MHQLSTELIIIIGQQFSSSKDIYAFVQISANFYRIRHVLFRSLLASIDGPMTLALKNNDFRLAQIALENDPECLNRCIEDGGTPLHYAARYGLKTMVNFLLAKAANRHIKDGEDKTPLLVALPTEYSSIIVPILLQRQWNALPDTLLDQCFRTDAVDALACAARSDVVDQILACDVDINTADGMGKTALHHAVVSSFLSVGLLLDRGSQVDALDQYGRTPLFYSKSLQVTTFLLKRGASIGVIDHNGMTVLHYITDGLHSSEQVRIVEKLINTTGLNIFATDNTARTARGYAEHHLNHGILILFHRYAERRMKIVLGDW</sequence>
<dbReference type="SMART" id="SM00248">
    <property type="entry name" value="ANK"/>
    <property type="match status" value="5"/>
</dbReference>
<comment type="caution">
    <text evidence="4">The sequence shown here is derived from an EMBL/GenBank/DDBJ whole genome shotgun (WGS) entry which is preliminary data.</text>
</comment>
<evidence type="ECO:0000256" key="2">
    <source>
        <dbReference type="ARBA" id="ARBA00023043"/>
    </source>
</evidence>
<keyword evidence="1" id="KW-0677">Repeat</keyword>
<keyword evidence="5" id="KW-1185">Reference proteome</keyword>
<feature type="repeat" description="ANK" evidence="3">
    <location>
        <begin position="80"/>
        <end position="112"/>
    </location>
</feature>
<reference evidence="4 5" key="1">
    <citation type="submission" date="2024-02" db="EMBL/GenBank/DDBJ databases">
        <title>Discinaceae phylogenomics.</title>
        <authorList>
            <person name="Dirks A.C."/>
            <person name="James T.Y."/>
        </authorList>
    </citation>
    <scope>NUCLEOTIDE SEQUENCE [LARGE SCALE GENOMIC DNA]</scope>
    <source>
        <strain evidence="4 5">ACD0624</strain>
    </source>
</reference>
<evidence type="ECO:0000256" key="3">
    <source>
        <dbReference type="PROSITE-ProRule" id="PRU00023"/>
    </source>
</evidence>
<evidence type="ECO:0000313" key="5">
    <source>
        <dbReference type="Proteomes" id="UP001447188"/>
    </source>
</evidence>
<evidence type="ECO:0000256" key="1">
    <source>
        <dbReference type="ARBA" id="ARBA00022737"/>
    </source>
</evidence>
<dbReference type="Proteomes" id="UP001447188">
    <property type="component" value="Unassembled WGS sequence"/>
</dbReference>
<dbReference type="SUPFAM" id="SSF48403">
    <property type="entry name" value="Ankyrin repeat"/>
    <property type="match status" value="1"/>
</dbReference>
<dbReference type="PANTHER" id="PTHR24189">
    <property type="entry name" value="MYOTROPHIN"/>
    <property type="match status" value="1"/>
</dbReference>
<dbReference type="PROSITE" id="PS50088">
    <property type="entry name" value="ANK_REPEAT"/>
    <property type="match status" value="1"/>
</dbReference>
<dbReference type="InterPro" id="IPR002110">
    <property type="entry name" value="Ankyrin_rpt"/>
</dbReference>
<gene>
    <name evidence="4" type="ORF">Q9L58_008689</name>
</gene>
<evidence type="ECO:0008006" key="6">
    <source>
        <dbReference type="Google" id="ProtNLM"/>
    </source>
</evidence>
<proteinExistence type="predicted"/>
<protein>
    <recommendedName>
        <fullName evidence="6">Ankyrin repeat protein</fullName>
    </recommendedName>
</protein>
<keyword evidence="2 3" id="KW-0040">ANK repeat</keyword>
<dbReference type="PROSITE" id="PS50297">
    <property type="entry name" value="ANK_REP_REGION"/>
    <property type="match status" value="1"/>
</dbReference>